<evidence type="ECO:0000259" key="6">
    <source>
        <dbReference type="Pfam" id="PF23411"/>
    </source>
</evidence>
<feature type="non-terminal residue" evidence="7">
    <location>
        <position position="1"/>
    </location>
</feature>
<dbReference type="Gene3D" id="2.130.10.10">
    <property type="entry name" value="YVTN repeat-like/Quinoprotein amine dehydrogenase"/>
    <property type="match status" value="1"/>
</dbReference>
<dbReference type="FunFam" id="1.25.40.10:FF:000350">
    <property type="entry name" value="Vacuolar protein sorting-associated protein 41 homolog"/>
    <property type="match status" value="1"/>
</dbReference>
<dbReference type="GO" id="GO:0005770">
    <property type="term" value="C:late endosome"/>
    <property type="evidence" value="ECO:0007669"/>
    <property type="project" value="TreeGrafter"/>
</dbReference>
<dbReference type="EMBL" id="JARJCW010000154">
    <property type="protein sequence ID" value="KAJ7190238.1"/>
    <property type="molecule type" value="Genomic_DNA"/>
</dbReference>
<dbReference type="PROSITE" id="PS50236">
    <property type="entry name" value="CHCR"/>
    <property type="match status" value="1"/>
</dbReference>
<dbReference type="InterPro" id="IPR015943">
    <property type="entry name" value="WD40/YVTN_repeat-like_dom_sf"/>
</dbReference>
<proteinExistence type="inferred from homology"/>
<dbReference type="GO" id="GO:0034058">
    <property type="term" value="P:endosomal vesicle fusion"/>
    <property type="evidence" value="ECO:0007669"/>
    <property type="project" value="InterPro"/>
</dbReference>
<dbReference type="AlphaFoldDB" id="A0AAD6XZU7"/>
<sequence length="984" mass="109985">MEFSEPPADGVLRKDNGVSHNGDRLNGEKLGETVTVETPAMNEGTASDGSDGDIETESDDAGDDDNDDDNDDDDDEEPALKYERIGGSLPDLLKKDSASALCISKSLMALGTHGGVVHILDLSGNRIKSYKPHRASVIDISMDETAEYVATASLDGQVVIHSQSESYAFDLKRPLRSIALEPDFAKRTARAFICGGMAGNLVLYEKGWLGHKETVLHTGEGPIWQIRWRGRLIAWANDLGVKIYDTISQTRITFIERPPDSPRADLFKCTLHWQDDMTLLIAWADHIKVARIRARSRTNTSAASANIPPLLVEITLILKVDCMIAGLVSHPTVSSSPSSDPTFMTCFLVLAYTPPDTSFLDEMTQDRAKQARKAADRPELRIVSPGGAELAADAISLADFQNWGCNDYVLAEVGGDLSGLDDSRCYVVLSPRDVVIVKRRDRRDRITWLVERKRYEEALQEVERLEADGHGDGEDVINAVEIGQRYLQHLVNDGEFSNAARLTPKVCGHDAKRWEKWIFSFQQQKQLQAIIPYVPTDDPRLDHLVYEMILAHFLSHDRKTLLQTVKEWPKDIYDISAVIVAVHAELDRNSSTSNFASESVVLMECLAELYIANRQPGKALTYFLRLRRPNVFDLIRDNNLFTDVQDQALLLVEFDHELMEKRKQEGQSAEKSEAIALLVDHIHSIPVGRVVQQLESRPYFLFLYLDALMDQEPHMVSGFADVQVKLFAEFATSRLIDFLRASNDYNLENAYKVCDERNLVPEMVFLLGRMGNNKQALTLIIEQLGDVHRAIDFAKEQNDDDLWEDLLKYSETRPTFIRGLLENVGPEISPLRLIRRIKNGLEIPGLQEALIKILQDFHLQISLLEGCQTILNGDSSDFASKLHKDQTAGFFLTAKTACLICSRPLLQTSQALLLLFLCRHVVHATCTSGGTQLPPQPDPALRGMGITDSEARGLSGKIVFESMVRARLDRGCPVCHQVSEGSRT</sequence>
<dbReference type="GO" id="GO:0030897">
    <property type="term" value="C:HOPS complex"/>
    <property type="evidence" value="ECO:0007669"/>
    <property type="project" value="TreeGrafter"/>
</dbReference>
<organism evidence="7 8">
    <name type="scientific">Mycena pura</name>
    <dbReference type="NCBI Taxonomy" id="153505"/>
    <lineage>
        <taxon>Eukaryota</taxon>
        <taxon>Fungi</taxon>
        <taxon>Dikarya</taxon>
        <taxon>Basidiomycota</taxon>
        <taxon>Agaricomycotina</taxon>
        <taxon>Agaricomycetes</taxon>
        <taxon>Agaricomycetidae</taxon>
        <taxon>Agaricales</taxon>
        <taxon>Marasmiineae</taxon>
        <taxon>Mycenaceae</taxon>
        <taxon>Mycena</taxon>
    </lineage>
</organism>
<dbReference type="InterPro" id="IPR016902">
    <property type="entry name" value="Vps41"/>
</dbReference>
<dbReference type="Proteomes" id="UP001219525">
    <property type="component" value="Unassembled WGS sequence"/>
</dbReference>
<dbReference type="PANTHER" id="PTHR12616:SF1">
    <property type="entry name" value="VACUOLAR PROTEIN SORTING-ASSOCIATED PROTEIN 41 HOMOLOG"/>
    <property type="match status" value="1"/>
</dbReference>
<dbReference type="SUPFAM" id="SSF50978">
    <property type="entry name" value="WD40 repeat-like"/>
    <property type="match status" value="1"/>
</dbReference>
<evidence type="ECO:0000313" key="7">
    <source>
        <dbReference type="EMBL" id="KAJ7190238.1"/>
    </source>
</evidence>
<dbReference type="InterPro" id="IPR036322">
    <property type="entry name" value="WD40_repeat_dom_sf"/>
</dbReference>
<dbReference type="Pfam" id="PF23411">
    <property type="entry name" value="Beta-prop_Vps41"/>
    <property type="match status" value="1"/>
</dbReference>
<keyword evidence="3" id="KW-0653">Protein transport</keyword>
<dbReference type="GO" id="GO:0016236">
    <property type="term" value="P:macroautophagy"/>
    <property type="evidence" value="ECO:0007669"/>
    <property type="project" value="TreeGrafter"/>
</dbReference>
<feature type="region of interest" description="Disordered" evidence="5">
    <location>
        <begin position="1"/>
        <end position="86"/>
    </location>
</feature>
<evidence type="ECO:0000256" key="4">
    <source>
        <dbReference type="PROSITE-ProRule" id="PRU01006"/>
    </source>
</evidence>
<dbReference type="SMART" id="SM00320">
    <property type="entry name" value="WD40"/>
    <property type="match status" value="2"/>
</dbReference>
<dbReference type="PIRSF" id="PIRSF028921">
    <property type="entry name" value="VPS41"/>
    <property type="match status" value="1"/>
</dbReference>
<feature type="compositionally biased region" description="Basic and acidic residues" evidence="5">
    <location>
        <begin position="11"/>
        <end position="31"/>
    </location>
</feature>
<dbReference type="InterPro" id="IPR000547">
    <property type="entry name" value="Clathrin_H-chain/VPS_repeat"/>
</dbReference>
<dbReference type="SMART" id="SM00299">
    <property type="entry name" value="CLH"/>
    <property type="match status" value="1"/>
</dbReference>
<accession>A0AAD6XZU7</accession>
<dbReference type="GO" id="GO:0009267">
    <property type="term" value="P:cellular response to starvation"/>
    <property type="evidence" value="ECO:0007669"/>
    <property type="project" value="TreeGrafter"/>
</dbReference>
<evidence type="ECO:0000256" key="1">
    <source>
        <dbReference type="ARBA" id="ARBA00009582"/>
    </source>
</evidence>
<dbReference type="GO" id="GO:0006623">
    <property type="term" value="P:protein targeting to vacuole"/>
    <property type="evidence" value="ECO:0007669"/>
    <property type="project" value="InterPro"/>
</dbReference>
<name>A0AAD6XZU7_9AGAR</name>
<dbReference type="InterPro" id="IPR057780">
    <property type="entry name" value="Beta-prop_Vps41"/>
</dbReference>
<evidence type="ECO:0000256" key="2">
    <source>
        <dbReference type="ARBA" id="ARBA00022448"/>
    </source>
</evidence>
<feature type="repeat" description="CHCR" evidence="4">
    <location>
        <begin position="675"/>
        <end position="819"/>
    </location>
</feature>
<evidence type="ECO:0000256" key="5">
    <source>
        <dbReference type="SAM" id="MobiDB-lite"/>
    </source>
</evidence>
<dbReference type="InterPro" id="IPR011990">
    <property type="entry name" value="TPR-like_helical_dom_sf"/>
</dbReference>
<comment type="similarity">
    <text evidence="1">Belongs to the VPS41 family.</text>
</comment>
<dbReference type="InterPro" id="IPR001680">
    <property type="entry name" value="WD40_rpt"/>
</dbReference>
<gene>
    <name evidence="7" type="ORF">GGX14DRAFT_483610</name>
</gene>
<keyword evidence="8" id="KW-1185">Reference proteome</keyword>
<comment type="caution">
    <text evidence="7">The sequence shown here is derived from an EMBL/GenBank/DDBJ whole genome shotgun (WGS) entry which is preliminary data.</text>
</comment>
<dbReference type="InterPro" id="IPR045111">
    <property type="entry name" value="Vps41/Vps8"/>
</dbReference>
<evidence type="ECO:0000313" key="8">
    <source>
        <dbReference type="Proteomes" id="UP001219525"/>
    </source>
</evidence>
<feature type="domain" description="Vps41 beta-propeller" evidence="6">
    <location>
        <begin position="80"/>
        <end position="438"/>
    </location>
</feature>
<dbReference type="Pfam" id="PF23556">
    <property type="entry name" value="TPR_Vps41"/>
    <property type="match status" value="1"/>
</dbReference>
<dbReference type="PANTHER" id="PTHR12616">
    <property type="entry name" value="VACUOLAR PROTEIN SORTING VPS41"/>
    <property type="match status" value="1"/>
</dbReference>
<reference evidence="7" key="1">
    <citation type="submission" date="2023-03" db="EMBL/GenBank/DDBJ databases">
        <title>Massive genome expansion in bonnet fungi (Mycena s.s.) driven by repeated elements and novel gene families across ecological guilds.</title>
        <authorList>
            <consortium name="Lawrence Berkeley National Laboratory"/>
            <person name="Harder C.B."/>
            <person name="Miyauchi S."/>
            <person name="Viragh M."/>
            <person name="Kuo A."/>
            <person name="Thoen E."/>
            <person name="Andreopoulos B."/>
            <person name="Lu D."/>
            <person name="Skrede I."/>
            <person name="Drula E."/>
            <person name="Henrissat B."/>
            <person name="Morin E."/>
            <person name="Kohler A."/>
            <person name="Barry K."/>
            <person name="LaButti K."/>
            <person name="Morin E."/>
            <person name="Salamov A."/>
            <person name="Lipzen A."/>
            <person name="Mereny Z."/>
            <person name="Hegedus B."/>
            <person name="Baldrian P."/>
            <person name="Stursova M."/>
            <person name="Weitz H."/>
            <person name="Taylor A."/>
            <person name="Grigoriev I.V."/>
            <person name="Nagy L.G."/>
            <person name="Martin F."/>
            <person name="Kauserud H."/>
        </authorList>
    </citation>
    <scope>NUCLEOTIDE SEQUENCE</scope>
    <source>
        <strain evidence="7">9144</strain>
    </source>
</reference>
<evidence type="ECO:0000256" key="3">
    <source>
        <dbReference type="ARBA" id="ARBA00022927"/>
    </source>
</evidence>
<protein>
    <submittedName>
        <fullName evidence="7">Vacuolar assembling protein VPS41</fullName>
    </submittedName>
</protein>
<keyword evidence="2" id="KW-0813">Transport</keyword>
<feature type="compositionally biased region" description="Acidic residues" evidence="5">
    <location>
        <begin position="50"/>
        <end position="77"/>
    </location>
</feature>
<dbReference type="Gene3D" id="1.25.40.10">
    <property type="entry name" value="Tetratricopeptide repeat domain"/>
    <property type="match status" value="1"/>
</dbReference>